<organism evidence="2 3">
    <name type="scientific">Candidatus Woykebacteria bacterium RBG_16_39_9b</name>
    <dbReference type="NCBI Taxonomy" id="1802595"/>
    <lineage>
        <taxon>Bacteria</taxon>
        <taxon>Candidatus Woykeibacteriota</taxon>
    </lineage>
</organism>
<evidence type="ECO:0000313" key="3">
    <source>
        <dbReference type="Proteomes" id="UP000178162"/>
    </source>
</evidence>
<gene>
    <name evidence="2" type="ORF">A2134_02570</name>
</gene>
<keyword evidence="1" id="KW-0175">Coiled coil</keyword>
<dbReference type="Proteomes" id="UP000178162">
    <property type="component" value="Unassembled WGS sequence"/>
</dbReference>
<reference evidence="2 3" key="1">
    <citation type="journal article" date="2016" name="Nat. Commun.">
        <title>Thousands of microbial genomes shed light on interconnected biogeochemical processes in an aquifer system.</title>
        <authorList>
            <person name="Anantharaman K."/>
            <person name="Brown C.T."/>
            <person name="Hug L.A."/>
            <person name="Sharon I."/>
            <person name="Castelle C.J."/>
            <person name="Probst A.J."/>
            <person name="Thomas B.C."/>
            <person name="Singh A."/>
            <person name="Wilkins M.J."/>
            <person name="Karaoz U."/>
            <person name="Brodie E.L."/>
            <person name="Williams K.H."/>
            <person name="Hubbard S.S."/>
            <person name="Banfield J.F."/>
        </authorList>
    </citation>
    <scope>NUCLEOTIDE SEQUENCE [LARGE SCALE GENOMIC DNA]</scope>
</reference>
<dbReference type="AlphaFoldDB" id="A0A1G1WDE2"/>
<evidence type="ECO:0000313" key="2">
    <source>
        <dbReference type="EMBL" id="OGY25709.1"/>
    </source>
</evidence>
<protein>
    <submittedName>
        <fullName evidence="2">Uncharacterized protein</fullName>
    </submittedName>
</protein>
<feature type="coiled-coil region" evidence="1">
    <location>
        <begin position="7"/>
        <end position="41"/>
    </location>
</feature>
<evidence type="ECO:0000256" key="1">
    <source>
        <dbReference type="SAM" id="Coils"/>
    </source>
</evidence>
<comment type="caution">
    <text evidence="2">The sequence shown here is derived from an EMBL/GenBank/DDBJ whole genome shotgun (WGS) entry which is preliminary data.</text>
</comment>
<proteinExistence type="predicted"/>
<dbReference type="EMBL" id="MHCR01000010">
    <property type="protein sequence ID" value="OGY25709.1"/>
    <property type="molecule type" value="Genomic_DNA"/>
</dbReference>
<sequence length="309" mass="33758">MKLTTRNKQFKFLKKHLEKKRDQLREEFEEKQSEAAKWVATRGLKVADLAQIGAKTVSAGIAAGTLLLSVGSATDRGIEPASETRKLSEGDYLASVKSNKDLQPLIKEGLAGRLPTSVRPLNESEEKGITNLLTEILNYRVTAELDGNRLNRNYGYIGGEQHLARYPGETLQAHFNTIEEAKLFGASGIAGRPGAFGYFAYGSNSLTNKEVKMEKYYVAVQTFASPGWGTKSGLVDWYKFRKVLVINPRTGQGVVATIADSGPAAWTGKSFGGSPEVMHYLGLGEGARKGDVLLFFIDDKNDKISYGAI</sequence>
<accession>A0A1G1WDE2</accession>
<name>A0A1G1WDE2_9BACT</name>